<sequence length="133" mass="15316">MCANHKSNWFYPTHREDFGSQSTLEGRVIYQKLFPPWNQGNARPLLRQPTPSNPWAEYIECVHPEWLRDHLKFHLIPPSHQRHVFTESNTVTGAAMNMGLAGNGTLQLQHMGMMTVTDTPHPTGFLINLRRKT</sequence>
<comment type="caution">
    <text evidence="1">The sequence shown here is derived from an EMBL/GenBank/DDBJ whole genome shotgun (WGS) entry which is preliminary data.</text>
</comment>
<gene>
    <name evidence="1" type="ORF">L9F63_003137</name>
</gene>
<dbReference type="EMBL" id="JASPKZ010007796">
    <property type="protein sequence ID" value="KAJ9582523.1"/>
    <property type="molecule type" value="Genomic_DNA"/>
</dbReference>
<protein>
    <submittedName>
        <fullName evidence="1">Uncharacterized protein</fullName>
    </submittedName>
</protein>
<name>A0AAD8E9X0_DIPPU</name>
<dbReference type="AlphaFoldDB" id="A0AAD8E9X0"/>
<proteinExistence type="predicted"/>
<evidence type="ECO:0000313" key="1">
    <source>
        <dbReference type="EMBL" id="KAJ9582523.1"/>
    </source>
</evidence>
<reference evidence="1" key="2">
    <citation type="submission" date="2023-05" db="EMBL/GenBank/DDBJ databases">
        <authorList>
            <person name="Fouks B."/>
        </authorList>
    </citation>
    <scope>NUCLEOTIDE SEQUENCE</scope>
    <source>
        <strain evidence="1">Stay&amp;Tobe</strain>
        <tissue evidence="1">Testes</tissue>
    </source>
</reference>
<accession>A0AAD8E9X0</accession>
<dbReference type="Proteomes" id="UP001233999">
    <property type="component" value="Unassembled WGS sequence"/>
</dbReference>
<evidence type="ECO:0000313" key="2">
    <source>
        <dbReference type="Proteomes" id="UP001233999"/>
    </source>
</evidence>
<organism evidence="1 2">
    <name type="scientific">Diploptera punctata</name>
    <name type="common">Pacific beetle cockroach</name>
    <dbReference type="NCBI Taxonomy" id="6984"/>
    <lineage>
        <taxon>Eukaryota</taxon>
        <taxon>Metazoa</taxon>
        <taxon>Ecdysozoa</taxon>
        <taxon>Arthropoda</taxon>
        <taxon>Hexapoda</taxon>
        <taxon>Insecta</taxon>
        <taxon>Pterygota</taxon>
        <taxon>Neoptera</taxon>
        <taxon>Polyneoptera</taxon>
        <taxon>Dictyoptera</taxon>
        <taxon>Blattodea</taxon>
        <taxon>Blaberoidea</taxon>
        <taxon>Blaberidae</taxon>
        <taxon>Diplopterinae</taxon>
        <taxon>Diploptera</taxon>
    </lineage>
</organism>
<reference evidence="1" key="1">
    <citation type="journal article" date="2023" name="IScience">
        <title>Live-bearing cockroach genome reveals convergent evolutionary mechanisms linked to viviparity in insects and beyond.</title>
        <authorList>
            <person name="Fouks B."/>
            <person name="Harrison M.C."/>
            <person name="Mikhailova A.A."/>
            <person name="Marchal E."/>
            <person name="English S."/>
            <person name="Carruthers M."/>
            <person name="Jennings E.C."/>
            <person name="Chiamaka E.L."/>
            <person name="Frigard R.A."/>
            <person name="Pippel M."/>
            <person name="Attardo G.M."/>
            <person name="Benoit J.B."/>
            <person name="Bornberg-Bauer E."/>
            <person name="Tobe S.S."/>
        </authorList>
    </citation>
    <scope>NUCLEOTIDE SEQUENCE</scope>
    <source>
        <strain evidence="1">Stay&amp;Tobe</strain>
    </source>
</reference>
<keyword evidence="2" id="KW-1185">Reference proteome</keyword>